<name>A0A0C3RUR7_PHLG1</name>
<proteinExistence type="predicted"/>
<sequence length="196" mass="20851">MVTMRRLLRSIARVSVIANQLAGSPCLRVHRRPPRPVPCATDPGSHWLTFTCKSLKQVLPGRLSAGSQAAVLSLPASDLTIFIPRADEAHSESGEQLRTSHQLQRSVLPPAHASLSAVADPMSHAHAAQVWLSRKLATRPVVTPSLGCPPVGSAAHSLSASENASERPAHTMLCSSSGYLPIRTMDALDLAPAALW</sequence>
<evidence type="ECO:0000313" key="1">
    <source>
        <dbReference type="EMBL" id="KIP04816.1"/>
    </source>
</evidence>
<keyword evidence="2" id="KW-1185">Reference proteome</keyword>
<dbReference type="Proteomes" id="UP000053257">
    <property type="component" value="Unassembled WGS sequence"/>
</dbReference>
<evidence type="ECO:0000313" key="2">
    <source>
        <dbReference type="Proteomes" id="UP000053257"/>
    </source>
</evidence>
<dbReference type="HOGENOM" id="CLU_1390686_0_0_1"/>
<reference evidence="1 2" key="1">
    <citation type="journal article" date="2014" name="PLoS Genet.">
        <title>Analysis of the Phlebiopsis gigantea genome, transcriptome and secretome provides insight into its pioneer colonization strategies of wood.</title>
        <authorList>
            <person name="Hori C."/>
            <person name="Ishida T."/>
            <person name="Igarashi K."/>
            <person name="Samejima M."/>
            <person name="Suzuki H."/>
            <person name="Master E."/>
            <person name="Ferreira P."/>
            <person name="Ruiz-Duenas F.J."/>
            <person name="Held B."/>
            <person name="Canessa P."/>
            <person name="Larrondo L.F."/>
            <person name="Schmoll M."/>
            <person name="Druzhinina I.S."/>
            <person name="Kubicek C.P."/>
            <person name="Gaskell J.A."/>
            <person name="Kersten P."/>
            <person name="St John F."/>
            <person name="Glasner J."/>
            <person name="Sabat G."/>
            <person name="Splinter BonDurant S."/>
            <person name="Syed K."/>
            <person name="Yadav J."/>
            <person name="Mgbeahuruike A.C."/>
            <person name="Kovalchuk A."/>
            <person name="Asiegbu F.O."/>
            <person name="Lackner G."/>
            <person name="Hoffmeister D."/>
            <person name="Rencoret J."/>
            <person name="Gutierrez A."/>
            <person name="Sun H."/>
            <person name="Lindquist E."/>
            <person name="Barry K."/>
            <person name="Riley R."/>
            <person name="Grigoriev I.V."/>
            <person name="Henrissat B."/>
            <person name="Kues U."/>
            <person name="Berka R.M."/>
            <person name="Martinez A.T."/>
            <person name="Covert S.F."/>
            <person name="Blanchette R.A."/>
            <person name="Cullen D."/>
        </authorList>
    </citation>
    <scope>NUCLEOTIDE SEQUENCE [LARGE SCALE GENOMIC DNA]</scope>
    <source>
        <strain evidence="1 2">11061_1 CR5-6</strain>
    </source>
</reference>
<gene>
    <name evidence="1" type="ORF">PHLGIDRAFT_179358</name>
</gene>
<organism evidence="1 2">
    <name type="scientific">Phlebiopsis gigantea (strain 11061_1 CR5-6)</name>
    <name type="common">White-rot fungus</name>
    <name type="synonym">Peniophora gigantea</name>
    <dbReference type="NCBI Taxonomy" id="745531"/>
    <lineage>
        <taxon>Eukaryota</taxon>
        <taxon>Fungi</taxon>
        <taxon>Dikarya</taxon>
        <taxon>Basidiomycota</taxon>
        <taxon>Agaricomycotina</taxon>
        <taxon>Agaricomycetes</taxon>
        <taxon>Polyporales</taxon>
        <taxon>Phanerochaetaceae</taxon>
        <taxon>Phlebiopsis</taxon>
    </lineage>
</organism>
<protein>
    <submittedName>
        <fullName evidence="1">Uncharacterized protein</fullName>
    </submittedName>
</protein>
<dbReference type="EMBL" id="KN840561">
    <property type="protein sequence ID" value="KIP04816.1"/>
    <property type="molecule type" value="Genomic_DNA"/>
</dbReference>
<dbReference type="AlphaFoldDB" id="A0A0C3RUR7"/>
<accession>A0A0C3RUR7</accession>